<evidence type="ECO:0000313" key="3">
    <source>
        <dbReference type="EMBL" id="GLC48407.1"/>
    </source>
</evidence>
<feature type="region of interest" description="Disordered" evidence="1">
    <location>
        <begin position="179"/>
        <end position="219"/>
    </location>
</feature>
<dbReference type="OrthoDB" id="41532at2759"/>
<reference evidence="3 4" key="1">
    <citation type="journal article" date="2023" name="Commun. Biol.">
        <title>Reorganization of the ancestral sex-determining regions during the evolution of trioecy in Pleodorina starrii.</title>
        <authorList>
            <person name="Takahashi K."/>
            <person name="Suzuki S."/>
            <person name="Kawai-Toyooka H."/>
            <person name="Yamamoto K."/>
            <person name="Hamaji T."/>
            <person name="Ootsuki R."/>
            <person name="Yamaguchi H."/>
            <person name="Kawachi M."/>
            <person name="Higashiyama T."/>
            <person name="Nozaki H."/>
        </authorList>
    </citation>
    <scope>NUCLEOTIDE SEQUENCE [LARGE SCALE GENOMIC DNA]</scope>
    <source>
        <strain evidence="3 4">NIES-4479</strain>
    </source>
</reference>
<dbReference type="Proteomes" id="UP001165080">
    <property type="component" value="Unassembled WGS sequence"/>
</dbReference>
<proteinExistence type="predicted"/>
<feature type="domain" description="N-acetyltransferase" evidence="2">
    <location>
        <begin position="292"/>
        <end position="376"/>
    </location>
</feature>
<dbReference type="GO" id="GO:0016747">
    <property type="term" value="F:acyltransferase activity, transferring groups other than amino-acyl groups"/>
    <property type="evidence" value="ECO:0007669"/>
    <property type="project" value="InterPro"/>
</dbReference>
<dbReference type="InterPro" id="IPR000182">
    <property type="entry name" value="GNAT_dom"/>
</dbReference>
<name>A0A9W6BA80_9CHLO</name>
<keyword evidence="4" id="KW-1185">Reference proteome</keyword>
<evidence type="ECO:0000313" key="4">
    <source>
        <dbReference type="Proteomes" id="UP001165080"/>
    </source>
</evidence>
<evidence type="ECO:0000259" key="2">
    <source>
        <dbReference type="PROSITE" id="PS51186"/>
    </source>
</evidence>
<organism evidence="3 4">
    <name type="scientific">Pleodorina starrii</name>
    <dbReference type="NCBI Taxonomy" id="330485"/>
    <lineage>
        <taxon>Eukaryota</taxon>
        <taxon>Viridiplantae</taxon>
        <taxon>Chlorophyta</taxon>
        <taxon>core chlorophytes</taxon>
        <taxon>Chlorophyceae</taxon>
        <taxon>CS clade</taxon>
        <taxon>Chlamydomonadales</taxon>
        <taxon>Volvocaceae</taxon>
        <taxon>Pleodorina</taxon>
    </lineage>
</organism>
<dbReference type="PANTHER" id="PTHR47876:SF2">
    <property type="entry name" value="GCN5-RELATED N-ACETYLTRANSFERASE 7, CHLOROPLASTIC"/>
    <property type="match status" value="1"/>
</dbReference>
<dbReference type="InterPro" id="IPR016181">
    <property type="entry name" value="Acyl_CoA_acyltransferase"/>
</dbReference>
<dbReference type="CDD" id="cd04301">
    <property type="entry name" value="NAT_SF"/>
    <property type="match status" value="1"/>
</dbReference>
<dbReference type="Gene3D" id="3.40.630.30">
    <property type="match status" value="1"/>
</dbReference>
<dbReference type="SUPFAM" id="SSF55729">
    <property type="entry name" value="Acyl-CoA N-acyltransferases (Nat)"/>
    <property type="match status" value="1"/>
</dbReference>
<accession>A0A9W6BA80</accession>
<dbReference type="AlphaFoldDB" id="A0A9W6BA80"/>
<feature type="compositionally biased region" description="Low complexity" evidence="1">
    <location>
        <begin position="13"/>
        <end position="25"/>
    </location>
</feature>
<dbReference type="Pfam" id="PF00583">
    <property type="entry name" value="Acetyltransf_1"/>
    <property type="match status" value="1"/>
</dbReference>
<protein>
    <recommendedName>
        <fullName evidence="2">N-acetyltransferase domain-containing protein</fullName>
    </recommendedName>
</protein>
<feature type="compositionally biased region" description="Low complexity" evidence="1">
    <location>
        <begin position="179"/>
        <end position="214"/>
    </location>
</feature>
<sequence length="398" mass="41177">MALAGYSQAMPLATAPARSTATTASVLLSPSPAQRPGPDHRRPTRQTRADLRRLSTPRTTATTSLAHKLAAPSAAAAASPVGTAAAAAAATVPGPSAPPLECEVQQATTAAELRAAAFLRAVSFYTYPPGRSEYAARSHRHMKANAEWESVTAKVEGRDVAYRDLDVTCFIATVDDSADGSATEATGGASSSGASAASGAAASPPAASQPDSAGVTATSDRGELLTALRGCLDACAQLPAEPGSGPGPRPGGDPRVGGAAVPPRPRRLVVGSLDLNVGHTLPSEELIGRNPQADPRRRRAYLSNVCVAPAARRLGVARALLRYVEDVARRAGVEWLYVHVVADNAPAVALYCDALGFQVEQSESEGYARSLQRPRRLLLAKCLLPPGEPRQQQQPPAS</sequence>
<gene>
    <name evidence="3" type="primary">PLEST000957</name>
    <name evidence="3" type="ORF">PLESTB_000093900</name>
</gene>
<dbReference type="EMBL" id="BRXU01000001">
    <property type="protein sequence ID" value="GLC48407.1"/>
    <property type="molecule type" value="Genomic_DNA"/>
</dbReference>
<dbReference type="PROSITE" id="PS51186">
    <property type="entry name" value="GNAT"/>
    <property type="match status" value="1"/>
</dbReference>
<evidence type="ECO:0000256" key="1">
    <source>
        <dbReference type="SAM" id="MobiDB-lite"/>
    </source>
</evidence>
<comment type="caution">
    <text evidence="3">The sequence shown here is derived from an EMBL/GenBank/DDBJ whole genome shotgun (WGS) entry which is preliminary data.</text>
</comment>
<feature type="compositionally biased region" description="Basic and acidic residues" evidence="1">
    <location>
        <begin position="37"/>
        <end position="53"/>
    </location>
</feature>
<feature type="region of interest" description="Disordered" evidence="1">
    <location>
        <begin position="239"/>
        <end position="263"/>
    </location>
</feature>
<feature type="region of interest" description="Disordered" evidence="1">
    <location>
        <begin position="1"/>
        <end position="63"/>
    </location>
</feature>
<dbReference type="PANTHER" id="PTHR47876">
    <property type="entry name" value="OS08G0260000 PROTEIN"/>
    <property type="match status" value="1"/>
</dbReference>